<dbReference type="Proteomes" id="UP000032352">
    <property type="component" value="Chromosome pTvir"/>
</dbReference>
<evidence type="ECO:0000313" key="3">
    <source>
        <dbReference type="Proteomes" id="UP000032352"/>
    </source>
</evidence>
<protein>
    <submittedName>
        <fullName evidence="2">Uncharacterized protein</fullName>
    </submittedName>
</protein>
<accession>A0AAE9Z9U4</accession>
<dbReference type="KEGG" id="tvd:SG34_032525"/>
<gene>
    <name evidence="2" type="ORF">SG34_032525</name>
</gene>
<reference evidence="2 3" key="2">
    <citation type="journal article" date="2022" name="Mar. Drugs">
        <title>Bioassay-Guided Fractionation Leads to the Detection of Cholic Acid Generated by the Rare Thalassomonas sp.</title>
        <authorList>
            <person name="Pheiffer F."/>
            <person name="Schneider Y.K."/>
            <person name="Hansen E.H."/>
            <person name="Andersen J.H."/>
            <person name="Isaksson J."/>
            <person name="Busche T."/>
            <person name="R C."/>
            <person name="Kalinowski J."/>
            <person name="Zyl L.V."/>
            <person name="Trindade M."/>
        </authorList>
    </citation>
    <scope>NUCLEOTIDE SEQUENCE [LARGE SCALE GENOMIC DNA]</scope>
    <source>
        <strain evidence="2 3">XOM25</strain>
    </source>
</reference>
<sequence>MIDTTVPLQGYSKILKSDNLQHDTGHTSSVNPSSAAPILAVEEVPPPPPGTGVSMKIISEQVSSMQDTRATATDLMKIMFQINEQIRQYAQEERLFNTLSSINKQQAAIKEKMAALTEQLAFDVVTGIVQIGTSVAFLTMSARDTIKATNDKNVLRDRPTVKNQGESDADFLRRQQNWDTRMNTISTDLKTKMDVRTQLGALKDAVIKMAKDIGTYSVEMKKLGAELEQVEAQKIKHLAEELQDLMNEAQRLLQRLYDRFMGDIQIEHNTRSKVMV</sequence>
<dbReference type="RefSeq" id="WP_044840618.1">
    <property type="nucleotide sequence ID" value="NZ_CP059734.1"/>
</dbReference>
<keyword evidence="1" id="KW-0175">Coiled coil</keyword>
<organism evidence="2 3">
    <name type="scientific">Thalassomonas viridans</name>
    <dbReference type="NCBI Taxonomy" id="137584"/>
    <lineage>
        <taxon>Bacteria</taxon>
        <taxon>Pseudomonadati</taxon>
        <taxon>Pseudomonadota</taxon>
        <taxon>Gammaproteobacteria</taxon>
        <taxon>Alteromonadales</taxon>
        <taxon>Colwelliaceae</taxon>
        <taxon>Thalassomonas</taxon>
    </lineage>
</organism>
<reference evidence="2 3" key="1">
    <citation type="journal article" date="2015" name="Genome Announc.">
        <title>Draft Genome Sequences of Marine Isolates of Thalassomonas viridans and Thalassomonas actiniarum.</title>
        <authorList>
            <person name="Olonade I."/>
            <person name="van Zyl L.J."/>
            <person name="Trindade M."/>
        </authorList>
    </citation>
    <scope>NUCLEOTIDE SEQUENCE [LARGE SCALE GENOMIC DNA]</scope>
    <source>
        <strain evidence="2 3">XOM25</strain>
    </source>
</reference>
<proteinExistence type="predicted"/>
<evidence type="ECO:0000313" key="2">
    <source>
        <dbReference type="EMBL" id="WDE08644.1"/>
    </source>
</evidence>
<dbReference type="EMBL" id="CP059734">
    <property type="protein sequence ID" value="WDE08644.1"/>
    <property type="molecule type" value="Genomic_DNA"/>
</dbReference>
<dbReference type="AlphaFoldDB" id="A0AAE9Z9U4"/>
<keyword evidence="3" id="KW-1185">Reference proteome</keyword>
<evidence type="ECO:0000256" key="1">
    <source>
        <dbReference type="SAM" id="Coils"/>
    </source>
</evidence>
<name>A0AAE9Z9U4_9GAMM</name>
<feature type="coiled-coil region" evidence="1">
    <location>
        <begin position="213"/>
        <end position="259"/>
    </location>
</feature>